<dbReference type="PRINTS" id="PR00385">
    <property type="entry name" value="P450"/>
</dbReference>
<dbReference type="Proteomes" id="UP000054538">
    <property type="component" value="Unassembled WGS sequence"/>
</dbReference>
<evidence type="ECO:0000256" key="7">
    <source>
        <dbReference type="ARBA" id="ARBA00023004"/>
    </source>
</evidence>
<dbReference type="SUPFAM" id="SSF48264">
    <property type="entry name" value="Cytochrome P450"/>
    <property type="match status" value="1"/>
</dbReference>
<dbReference type="InterPro" id="IPR001128">
    <property type="entry name" value="Cyt_P450"/>
</dbReference>
<dbReference type="AlphaFoldDB" id="A0A0D0CRP5"/>
<keyword evidence="5 9" id="KW-0479">Metal-binding</keyword>
<keyword evidence="4 9" id="KW-0349">Heme</keyword>
<sequence>MAPITALIGLGFSTARTPYGPRWRLHRQLFNQVMHAGAVGRYRPMQLSKARRLLLDLLETPDRYDRCLRKYSASVVLSITYDWEVSGKNDPLINRLTSTAVRVFETIAPKKTLILSVFPFLLHMPKWMPGSSLRRNVEMSRVYVAKMRDEPFEYVVRNLAGEKIGQSMVSDSLRKLDKDNADSEMLLATKDAAATAFGGASLHIILCVTYPDAIPVGSATTTSTLLVFILAMVLHPRVQAKAQQEIDALVGSERLPNFADRSFLPYVEAVLRETLRWHPAAPSGVPHATLNDDIYRGYFIPKGVSIVPNVWAMAHNENKYPNASDFIPERFIDGSGGLTSDTVDFVWGFGRRACSGRHLGEASVWAGMSSMLATFTFLPAQTPDGEDVAFKPKWFEGLPSHPLPFPFRMIPRVQGMNAETLTQLIQSSTVDEN</sequence>
<dbReference type="PRINTS" id="PR00463">
    <property type="entry name" value="EP450I"/>
</dbReference>
<dbReference type="InterPro" id="IPR036396">
    <property type="entry name" value="Cyt_P450_sf"/>
</dbReference>
<evidence type="ECO:0008006" key="12">
    <source>
        <dbReference type="Google" id="ProtNLM"/>
    </source>
</evidence>
<name>A0A0D0CRP5_9AGAM</name>
<reference evidence="10 11" key="1">
    <citation type="submission" date="2014-04" db="EMBL/GenBank/DDBJ databases">
        <authorList>
            <consortium name="DOE Joint Genome Institute"/>
            <person name="Kuo A."/>
            <person name="Kohler A."/>
            <person name="Jargeat P."/>
            <person name="Nagy L.G."/>
            <person name="Floudas D."/>
            <person name="Copeland A."/>
            <person name="Barry K.W."/>
            <person name="Cichocki N."/>
            <person name="Veneault-Fourrey C."/>
            <person name="LaButti K."/>
            <person name="Lindquist E.A."/>
            <person name="Lipzen A."/>
            <person name="Lundell T."/>
            <person name="Morin E."/>
            <person name="Murat C."/>
            <person name="Sun H."/>
            <person name="Tunlid A."/>
            <person name="Henrissat B."/>
            <person name="Grigoriev I.V."/>
            <person name="Hibbett D.S."/>
            <person name="Martin F."/>
            <person name="Nordberg H.P."/>
            <person name="Cantor M.N."/>
            <person name="Hua S.X."/>
        </authorList>
    </citation>
    <scope>NUCLEOTIDE SEQUENCE [LARGE SCALE GENOMIC DNA]</scope>
    <source>
        <strain evidence="10 11">Ve08.2h10</strain>
    </source>
</reference>
<dbReference type="InterPro" id="IPR050364">
    <property type="entry name" value="Cytochrome_P450_fung"/>
</dbReference>
<evidence type="ECO:0000256" key="9">
    <source>
        <dbReference type="PIRSR" id="PIRSR602401-1"/>
    </source>
</evidence>
<gene>
    <name evidence="10" type="ORF">PAXRUDRAFT_594443</name>
</gene>
<dbReference type="Gene3D" id="1.10.630.10">
    <property type="entry name" value="Cytochrome P450"/>
    <property type="match status" value="1"/>
</dbReference>
<evidence type="ECO:0000256" key="5">
    <source>
        <dbReference type="ARBA" id="ARBA00022723"/>
    </source>
</evidence>
<comment type="cofactor">
    <cofactor evidence="1 9">
        <name>heme</name>
        <dbReference type="ChEBI" id="CHEBI:30413"/>
    </cofactor>
</comment>
<keyword evidence="6" id="KW-0560">Oxidoreductase</keyword>
<evidence type="ECO:0000256" key="6">
    <source>
        <dbReference type="ARBA" id="ARBA00023002"/>
    </source>
</evidence>
<evidence type="ECO:0000256" key="8">
    <source>
        <dbReference type="ARBA" id="ARBA00023033"/>
    </source>
</evidence>
<evidence type="ECO:0000256" key="2">
    <source>
        <dbReference type="ARBA" id="ARBA00005179"/>
    </source>
</evidence>
<dbReference type="OrthoDB" id="2789670at2759"/>
<dbReference type="InParanoid" id="A0A0D0CRP5"/>
<evidence type="ECO:0000256" key="1">
    <source>
        <dbReference type="ARBA" id="ARBA00001971"/>
    </source>
</evidence>
<dbReference type="EMBL" id="KN829730">
    <property type="protein sequence ID" value="KIK73451.1"/>
    <property type="molecule type" value="Genomic_DNA"/>
</dbReference>
<evidence type="ECO:0000256" key="4">
    <source>
        <dbReference type="ARBA" id="ARBA00022617"/>
    </source>
</evidence>
<keyword evidence="11" id="KW-1185">Reference proteome</keyword>
<accession>A0A0D0CRP5</accession>
<evidence type="ECO:0000313" key="10">
    <source>
        <dbReference type="EMBL" id="KIK73451.1"/>
    </source>
</evidence>
<keyword evidence="8" id="KW-0503">Monooxygenase</keyword>
<reference evidence="11" key="2">
    <citation type="submission" date="2015-01" db="EMBL/GenBank/DDBJ databases">
        <title>Evolutionary Origins and Diversification of the Mycorrhizal Mutualists.</title>
        <authorList>
            <consortium name="DOE Joint Genome Institute"/>
            <consortium name="Mycorrhizal Genomics Consortium"/>
            <person name="Kohler A."/>
            <person name="Kuo A."/>
            <person name="Nagy L.G."/>
            <person name="Floudas D."/>
            <person name="Copeland A."/>
            <person name="Barry K.W."/>
            <person name="Cichocki N."/>
            <person name="Veneault-Fourrey C."/>
            <person name="LaButti K."/>
            <person name="Lindquist E.A."/>
            <person name="Lipzen A."/>
            <person name="Lundell T."/>
            <person name="Morin E."/>
            <person name="Murat C."/>
            <person name="Riley R."/>
            <person name="Ohm R."/>
            <person name="Sun H."/>
            <person name="Tunlid A."/>
            <person name="Henrissat B."/>
            <person name="Grigoriev I.V."/>
            <person name="Hibbett D.S."/>
            <person name="Martin F."/>
        </authorList>
    </citation>
    <scope>NUCLEOTIDE SEQUENCE [LARGE SCALE GENOMIC DNA]</scope>
    <source>
        <strain evidence="11">Ve08.2h10</strain>
    </source>
</reference>
<protein>
    <recommendedName>
        <fullName evidence="12">Cytochrome P450</fullName>
    </recommendedName>
</protein>
<proteinExistence type="inferred from homology"/>
<evidence type="ECO:0000313" key="11">
    <source>
        <dbReference type="Proteomes" id="UP000054538"/>
    </source>
</evidence>
<organism evidence="10 11">
    <name type="scientific">Paxillus rubicundulus Ve08.2h10</name>
    <dbReference type="NCBI Taxonomy" id="930991"/>
    <lineage>
        <taxon>Eukaryota</taxon>
        <taxon>Fungi</taxon>
        <taxon>Dikarya</taxon>
        <taxon>Basidiomycota</taxon>
        <taxon>Agaricomycotina</taxon>
        <taxon>Agaricomycetes</taxon>
        <taxon>Agaricomycetidae</taxon>
        <taxon>Boletales</taxon>
        <taxon>Paxilineae</taxon>
        <taxon>Paxillaceae</taxon>
        <taxon>Paxillus</taxon>
    </lineage>
</organism>
<comment type="pathway">
    <text evidence="2">Secondary metabolite biosynthesis.</text>
</comment>
<dbReference type="InterPro" id="IPR002401">
    <property type="entry name" value="Cyt_P450_E_grp-I"/>
</dbReference>
<dbReference type="PANTHER" id="PTHR46300:SF7">
    <property type="entry name" value="P450, PUTATIVE (EUROFUNG)-RELATED"/>
    <property type="match status" value="1"/>
</dbReference>
<dbReference type="CDD" id="cd11065">
    <property type="entry name" value="CYP64-like"/>
    <property type="match status" value="1"/>
</dbReference>
<dbReference type="HOGENOM" id="CLU_001570_2_0_1"/>
<feature type="binding site" description="axial binding residue" evidence="9">
    <location>
        <position position="354"/>
    </location>
    <ligand>
        <name>heme</name>
        <dbReference type="ChEBI" id="CHEBI:30413"/>
    </ligand>
    <ligandPart>
        <name>Fe</name>
        <dbReference type="ChEBI" id="CHEBI:18248"/>
    </ligandPart>
</feature>
<dbReference type="GO" id="GO:0004497">
    <property type="term" value="F:monooxygenase activity"/>
    <property type="evidence" value="ECO:0007669"/>
    <property type="project" value="UniProtKB-KW"/>
</dbReference>
<dbReference type="Pfam" id="PF00067">
    <property type="entry name" value="p450"/>
    <property type="match status" value="1"/>
</dbReference>
<dbReference type="GO" id="GO:0016705">
    <property type="term" value="F:oxidoreductase activity, acting on paired donors, with incorporation or reduction of molecular oxygen"/>
    <property type="evidence" value="ECO:0007669"/>
    <property type="project" value="InterPro"/>
</dbReference>
<dbReference type="GO" id="GO:0020037">
    <property type="term" value="F:heme binding"/>
    <property type="evidence" value="ECO:0007669"/>
    <property type="project" value="InterPro"/>
</dbReference>
<keyword evidence="7 9" id="KW-0408">Iron</keyword>
<evidence type="ECO:0000256" key="3">
    <source>
        <dbReference type="ARBA" id="ARBA00010617"/>
    </source>
</evidence>
<dbReference type="GO" id="GO:0005506">
    <property type="term" value="F:iron ion binding"/>
    <property type="evidence" value="ECO:0007669"/>
    <property type="project" value="InterPro"/>
</dbReference>
<comment type="similarity">
    <text evidence="3">Belongs to the cytochrome P450 family.</text>
</comment>
<dbReference type="PANTHER" id="PTHR46300">
    <property type="entry name" value="P450, PUTATIVE (EUROFUNG)-RELATED-RELATED"/>
    <property type="match status" value="1"/>
</dbReference>
<dbReference type="STRING" id="930991.A0A0D0CRP5"/>